<accession>A0ABQ3HTN4</accession>
<feature type="domain" description="TonB-dependent receptor plug" evidence="8">
    <location>
        <begin position="227"/>
        <end position="333"/>
    </location>
</feature>
<dbReference type="InterPro" id="IPR023997">
    <property type="entry name" value="TonB-dep_OMP_SusC/RagA_CS"/>
</dbReference>
<dbReference type="InterPro" id="IPR008969">
    <property type="entry name" value="CarboxyPept-like_regulatory"/>
</dbReference>
<dbReference type="Pfam" id="PF13715">
    <property type="entry name" value="CarbopepD_reg_2"/>
    <property type="match status" value="1"/>
</dbReference>
<evidence type="ECO:0000256" key="5">
    <source>
        <dbReference type="ARBA" id="ARBA00023136"/>
    </source>
</evidence>
<protein>
    <submittedName>
        <fullName evidence="9">SusC/RagA family TonB-linked outer membrane protein</fullName>
    </submittedName>
</protein>
<dbReference type="PROSITE" id="PS52016">
    <property type="entry name" value="TONB_DEPENDENT_REC_3"/>
    <property type="match status" value="1"/>
</dbReference>
<organism evidence="9 10">
    <name type="scientific">Sphingobacterium griseoflavum</name>
    <dbReference type="NCBI Taxonomy" id="1474952"/>
    <lineage>
        <taxon>Bacteria</taxon>
        <taxon>Pseudomonadati</taxon>
        <taxon>Bacteroidota</taxon>
        <taxon>Sphingobacteriia</taxon>
        <taxon>Sphingobacteriales</taxon>
        <taxon>Sphingobacteriaceae</taxon>
        <taxon>Sphingobacterium</taxon>
    </lineage>
</organism>
<dbReference type="NCBIfam" id="TIGR04056">
    <property type="entry name" value="OMP_RagA_SusC"/>
    <property type="match status" value="1"/>
</dbReference>
<dbReference type="EMBL" id="BNAF01000005">
    <property type="protein sequence ID" value="GHE32795.1"/>
    <property type="molecule type" value="Genomic_DNA"/>
</dbReference>
<evidence type="ECO:0000256" key="6">
    <source>
        <dbReference type="ARBA" id="ARBA00023237"/>
    </source>
</evidence>
<dbReference type="InterPro" id="IPR037066">
    <property type="entry name" value="Plug_dom_sf"/>
</dbReference>
<keyword evidence="6 7" id="KW-0998">Cell outer membrane</keyword>
<dbReference type="Gene3D" id="2.60.40.1120">
    <property type="entry name" value="Carboxypeptidase-like, regulatory domain"/>
    <property type="match status" value="1"/>
</dbReference>
<dbReference type="Proteomes" id="UP000620550">
    <property type="component" value="Unassembled WGS sequence"/>
</dbReference>
<keyword evidence="4 7" id="KW-0812">Transmembrane</keyword>
<keyword evidence="10" id="KW-1185">Reference proteome</keyword>
<dbReference type="Gene3D" id="2.170.130.10">
    <property type="entry name" value="TonB-dependent receptor, plug domain"/>
    <property type="match status" value="1"/>
</dbReference>
<evidence type="ECO:0000256" key="1">
    <source>
        <dbReference type="ARBA" id="ARBA00004571"/>
    </source>
</evidence>
<keyword evidence="2 7" id="KW-0813">Transport</keyword>
<dbReference type="Pfam" id="PF07715">
    <property type="entry name" value="Plug"/>
    <property type="match status" value="1"/>
</dbReference>
<keyword evidence="3 7" id="KW-1134">Transmembrane beta strand</keyword>
<reference evidence="10" key="1">
    <citation type="journal article" date="2019" name="Int. J. Syst. Evol. Microbiol.">
        <title>The Global Catalogue of Microorganisms (GCM) 10K type strain sequencing project: providing services to taxonomists for standard genome sequencing and annotation.</title>
        <authorList>
            <consortium name="The Broad Institute Genomics Platform"/>
            <consortium name="The Broad Institute Genome Sequencing Center for Infectious Disease"/>
            <person name="Wu L."/>
            <person name="Ma J."/>
        </authorList>
    </citation>
    <scope>NUCLEOTIDE SEQUENCE [LARGE SCALE GENOMIC DNA]</scope>
    <source>
        <strain evidence="10">CGMCC 1.12966</strain>
    </source>
</reference>
<evidence type="ECO:0000256" key="2">
    <source>
        <dbReference type="ARBA" id="ARBA00022448"/>
    </source>
</evidence>
<gene>
    <name evidence="9" type="ORF">GCM10017764_14720</name>
</gene>
<sequence>MNFTAKFLGQIMCSRKRIKPGVIMRLSLTAVLMTIMFLQISIAADGQSISLHERDAKLKDVLKKIRTQSGINFIYVGDVLEHSKPVNIVARKRPVQEVLEETFKDQPITYRLKNGTIILQRKTASDQAERVEIKLADIKGKVVDVNGEPLAGASIKVKGQDISTSTDVDGNFSLAGLPQAAVLIVSYIGYETQELAAISTAPMTITLVALDSELGEVVVVGYGTQKKSELIGSVSQVNADRINNRTVPLLSQALTGQMPGVSVIQRSGQPGASGGTIRVRGVTSVNASNNPLVLIDGIPGTMNNVDPNDVASISVLKDASSAAIYGARAANGVVLVTTKTGGQLDQLRVAYNGSIGLQRLTATPEMVNSWEFAQALNEAQSGSFSPEEIELFRNGSDPDNYPNVNHLAAILKPSALQTAHNVNISNKTKSGQYALSLGYLDQDGILEKNNFKRYNVRLNLVSNLSDKLTLTSRLSAALGDNNQPTAPATLDIETMTDLIGQALRFQPRYAIRLGNGDYGPGHNQQGTPLAWMESGSFYRRQTAELGANLRLDWKVIDGLQLSAIGGYTQDTDRNRRFRSTLRINDSRTLGPSTLAQNSNYERYNTGQLLAEYNKVFGDHNVSMLAGYSYESFYRELMGAARVGFASNDLPQLILGGADNQRNSGRADAWALQSFFGRFKYNYANRYLLESVVRYDGSSRFPPAQKYGFFPSLAIGWNLAEESFLKDKWSGLDELRLKGSFGMLGNQNILLSDGSINYYPYQEVLNAGAERNYPFGGAIRTGVMRSFVPEVIIWESTRTVDVGLVANLWKGLLGMEVGYFKKNTYNLLMNPGASVSNVLGFTPGAQNSGRSQNVGWEFNASHRYHIGQVNYSLSGNLTLLQNKMLDLGVGNVNMPNGMVGNGSSLFINHPLELYYGYVADGLFVDQADVSNWHDQTAINADPQPGDIRYRDISGPDGVPDGKVDPIYDRVVLGSLIPKYSFAFNLGADYKGFDLAVMLQGVAGVSGYLNSNAGFGLSNSATIQRWQFDERWTSENPDRNAGYPRMQMDFNTTPNAVTSSFWLLNGRYLRLKNVQLGYTLPKDAANKIGLGNLRMYVNGENLHTWSGYRPGWDPEINTGGAYYPILQNFTFGVNVNF</sequence>
<evidence type="ECO:0000259" key="8">
    <source>
        <dbReference type="Pfam" id="PF07715"/>
    </source>
</evidence>
<dbReference type="InterPro" id="IPR039426">
    <property type="entry name" value="TonB-dep_rcpt-like"/>
</dbReference>
<evidence type="ECO:0000256" key="7">
    <source>
        <dbReference type="PROSITE-ProRule" id="PRU01360"/>
    </source>
</evidence>
<comment type="subcellular location">
    <subcellularLocation>
        <location evidence="1 7">Cell outer membrane</location>
        <topology evidence="1 7">Multi-pass membrane protein</topology>
    </subcellularLocation>
</comment>
<keyword evidence="5 7" id="KW-0472">Membrane</keyword>
<comment type="similarity">
    <text evidence="7">Belongs to the TonB-dependent receptor family.</text>
</comment>
<comment type="caution">
    <text evidence="9">The sequence shown here is derived from an EMBL/GenBank/DDBJ whole genome shotgun (WGS) entry which is preliminary data.</text>
</comment>
<dbReference type="InterPro" id="IPR023996">
    <property type="entry name" value="TonB-dep_OMP_SusC/RagA"/>
</dbReference>
<evidence type="ECO:0000313" key="10">
    <source>
        <dbReference type="Proteomes" id="UP000620550"/>
    </source>
</evidence>
<name>A0ABQ3HTN4_9SPHI</name>
<dbReference type="NCBIfam" id="TIGR04057">
    <property type="entry name" value="SusC_RagA_signa"/>
    <property type="match status" value="1"/>
</dbReference>
<dbReference type="Gene3D" id="2.40.170.20">
    <property type="entry name" value="TonB-dependent receptor, beta-barrel domain"/>
    <property type="match status" value="1"/>
</dbReference>
<evidence type="ECO:0000256" key="4">
    <source>
        <dbReference type="ARBA" id="ARBA00022692"/>
    </source>
</evidence>
<dbReference type="InterPro" id="IPR036942">
    <property type="entry name" value="Beta-barrel_TonB_sf"/>
</dbReference>
<dbReference type="InterPro" id="IPR012910">
    <property type="entry name" value="Plug_dom"/>
</dbReference>
<evidence type="ECO:0000256" key="3">
    <source>
        <dbReference type="ARBA" id="ARBA00022452"/>
    </source>
</evidence>
<dbReference type="SUPFAM" id="SSF56935">
    <property type="entry name" value="Porins"/>
    <property type="match status" value="1"/>
</dbReference>
<evidence type="ECO:0000313" key="9">
    <source>
        <dbReference type="EMBL" id="GHE32795.1"/>
    </source>
</evidence>
<dbReference type="SUPFAM" id="SSF49464">
    <property type="entry name" value="Carboxypeptidase regulatory domain-like"/>
    <property type="match status" value="1"/>
</dbReference>
<proteinExistence type="inferred from homology"/>